<keyword evidence="3" id="KW-1185">Reference proteome</keyword>
<comment type="caution">
    <text evidence="2">The sequence shown here is derived from an EMBL/GenBank/DDBJ whole genome shotgun (WGS) entry which is preliminary data.</text>
</comment>
<feature type="domain" description="Mutator-like transposase" evidence="1">
    <location>
        <begin position="2"/>
        <end position="154"/>
    </location>
</feature>
<name>A0A4Y2NQD9_ARAVE</name>
<sequence length="167" mass="18985">MLDMPFLSKETYRRVELTILQAASKAAQKSMDNAAEQIRKTKRDVVNSGVSVDSTWQKRSYSSLNALVSCISIGTDEVLDIEAMTQFCRICKSLLRNPKTTEKPHTCRNHKGSAARMETVGAYRIFERSKFVRNLCYTEYYGDGDSNANDALNDIYGENSLKKIRMY</sequence>
<accession>A0A4Y2NQD9</accession>
<proteinExistence type="predicted"/>
<reference evidence="2 3" key="1">
    <citation type="journal article" date="2019" name="Sci. Rep.">
        <title>Orb-weaving spider Araneus ventricosus genome elucidates the spidroin gene catalogue.</title>
        <authorList>
            <person name="Kono N."/>
            <person name="Nakamura H."/>
            <person name="Ohtoshi R."/>
            <person name="Moran D.A.P."/>
            <person name="Shinohara A."/>
            <person name="Yoshida Y."/>
            <person name="Fujiwara M."/>
            <person name="Mori M."/>
            <person name="Tomita M."/>
            <person name="Arakawa K."/>
        </authorList>
    </citation>
    <scope>NUCLEOTIDE SEQUENCE [LARGE SCALE GENOMIC DNA]</scope>
</reference>
<gene>
    <name evidence="2" type="ORF">AVEN_192277_1</name>
</gene>
<dbReference type="Proteomes" id="UP000499080">
    <property type="component" value="Unassembled WGS sequence"/>
</dbReference>
<dbReference type="EMBL" id="BGPR01009702">
    <property type="protein sequence ID" value="GBN41745.1"/>
    <property type="molecule type" value="Genomic_DNA"/>
</dbReference>
<organism evidence="2 3">
    <name type="scientific">Araneus ventricosus</name>
    <name type="common">Orbweaver spider</name>
    <name type="synonym">Epeira ventricosa</name>
    <dbReference type="NCBI Taxonomy" id="182803"/>
    <lineage>
        <taxon>Eukaryota</taxon>
        <taxon>Metazoa</taxon>
        <taxon>Ecdysozoa</taxon>
        <taxon>Arthropoda</taxon>
        <taxon>Chelicerata</taxon>
        <taxon>Arachnida</taxon>
        <taxon>Araneae</taxon>
        <taxon>Araneomorphae</taxon>
        <taxon>Entelegynae</taxon>
        <taxon>Araneoidea</taxon>
        <taxon>Araneidae</taxon>
        <taxon>Araneus</taxon>
    </lineage>
</organism>
<evidence type="ECO:0000259" key="1">
    <source>
        <dbReference type="Pfam" id="PF20700"/>
    </source>
</evidence>
<dbReference type="Pfam" id="PF20700">
    <property type="entry name" value="Mutator"/>
    <property type="match status" value="1"/>
</dbReference>
<dbReference type="AlphaFoldDB" id="A0A4Y2NQD9"/>
<evidence type="ECO:0000313" key="3">
    <source>
        <dbReference type="Proteomes" id="UP000499080"/>
    </source>
</evidence>
<dbReference type="InterPro" id="IPR049012">
    <property type="entry name" value="Mutator_transp_dom"/>
</dbReference>
<protein>
    <recommendedName>
        <fullName evidence="1">Mutator-like transposase domain-containing protein</fullName>
    </recommendedName>
</protein>
<evidence type="ECO:0000313" key="2">
    <source>
        <dbReference type="EMBL" id="GBN41745.1"/>
    </source>
</evidence>